<feature type="chain" id="PRO_5047304696" description="Type VI secretion system protein" evidence="1">
    <location>
        <begin position="19"/>
        <end position="145"/>
    </location>
</feature>
<dbReference type="Proteomes" id="UP001596379">
    <property type="component" value="Unassembled WGS sequence"/>
</dbReference>
<keyword evidence="3" id="KW-1185">Reference proteome</keyword>
<keyword evidence="1" id="KW-0732">Signal</keyword>
<name>A0ABW2JA53_9BURK</name>
<accession>A0ABW2JA53</accession>
<sequence>MRAYLISLFVLLSTLVGCSTSQKTTIGSIQIVAESGANQNTATAIDIVFVYDITSIGLLPTTSREWFNKKTGLINGQATAIEIISLQVPPASIVNVPLPKRYNDAIDVYSYSNFIDTAGQPAGNLTSHKNIIIRLTNNRVLYSGN</sequence>
<evidence type="ECO:0000256" key="1">
    <source>
        <dbReference type="SAM" id="SignalP"/>
    </source>
</evidence>
<evidence type="ECO:0000313" key="2">
    <source>
        <dbReference type="EMBL" id="MFC7300102.1"/>
    </source>
</evidence>
<evidence type="ECO:0000313" key="3">
    <source>
        <dbReference type="Proteomes" id="UP001596379"/>
    </source>
</evidence>
<organism evidence="2 3">
    <name type="scientific">Herminiimonas aquatilis</name>
    <dbReference type="NCBI Taxonomy" id="345342"/>
    <lineage>
        <taxon>Bacteria</taxon>
        <taxon>Pseudomonadati</taxon>
        <taxon>Pseudomonadota</taxon>
        <taxon>Betaproteobacteria</taxon>
        <taxon>Burkholderiales</taxon>
        <taxon>Oxalobacteraceae</taxon>
        <taxon>Herminiimonas</taxon>
    </lineage>
</organism>
<gene>
    <name evidence="2" type="ORF">ACFQO0_16805</name>
</gene>
<feature type="signal peptide" evidence="1">
    <location>
        <begin position="1"/>
        <end position="18"/>
    </location>
</feature>
<evidence type="ECO:0008006" key="4">
    <source>
        <dbReference type="Google" id="ProtNLM"/>
    </source>
</evidence>
<dbReference type="RefSeq" id="WP_382237007.1">
    <property type="nucleotide sequence ID" value="NZ_JBHTCC010000007.1"/>
</dbReference>
<comment type="caution">
    <text evidence="2">The sequence shown here is derived from an EMBL/GenBank/DDBJ whole genome shotgun (WGS) entry which is preliminary data.</text>
</comment>
<reference evidence="3" key="1">
    <citation type="journal article" date="2019" name="Int. J. Syst. Evol. Microbiol.">
        <title>The Global Catalogue of Microorganisms (GCM) 10K type strain sequencing project: providing services to taxonomists for standard genome sequencing and annotation.</title>
        <authorList>
            <consortium name="The Broad Institute Genomics Platform"/>
            <consortium name="The Broad Institute Genome Sequencing Center for Infectious Disease"/>
            <person name="Wu L."/>
            <person name="Ma J."/>
        </authorList>
    </citation>
    <scope>NUCLEOTIDE SEQUENCE [LARGE SCALE GENOMIC DNA]</scope>
    <source>
        <strain evidence="3">CCUG 36956</strain>
    </source>
</reference>
<dbReference type="PROSITE" id="PS51257">
    <property type="entry name" value="PROKAR_LIPOPROTEIN"/>
    <property type="match status" value="1"/>
</dbReference>
<dbReference type="EMBL" id="JBHTCC010000007">
    <property type="protein sequence ID" value="MFC7300102.1"/>
    <property type="molecule type" value="Genomic_DNA"/>
</dbReference>
<protein>
    <recommendedName>
        <fullName evidence="4">Type VI secretion system protein</fullName>
    </recommendedName>
</protein>
<proteinExistence type="predicted"/>